<feature type="compositionally biased region" description="Basic residues" evidence="1">
    <location>
        <begin position="126"/>
        <end position="141"/>
    </location>
</feature>
<feature type="compositionally biased region" description="Basic and acidic residues" evidence="1">
    <location>
        <begin position="67"/>
        <end position="92"/>
    </location>
</feature>
<reference evidence="2" key="1">
    <citation type="submission" date="2020-02" db="EMBL/GenBank/DDBJ databases">
        <authorList>
            <person name="Meier V. D."/>
        </authorList>
    </citation>
    <scope>NUCLEOTIDE SEQUENCE</scope>
    <source>
        <strain evidence="2">AVDCRST_MAG34</strain>
    </source>
</reference>
<accession>A0A6J4LU03</accession>
<feature type="compositionally biased region" description="Basic residues" evidence="1">
    <location>
        <begin position="49"/>
        <end position="66"/>
    </location>
</feature>
<proteinExistence type="predicted"/>
<name>A0A6J4LU03_9ACTN</name>
<sequence>EDHPQDLAPGEALGRRCHEDLRARRRLGGHVVPGDARPAQRAAQQQRRGAGRLRQRLSRGHLRHVRAHDQRAGARARADHDVPAAHEVVQGRRHDHGRAVAGRRLPGAEGPLRRPRRPGPDDPGRRLRVGQHRFGSRRARHAGPEGERRPRLRGGHLHRLRRLCRGLPERVGVAVRGREDHPPRRAPPGPAGAPHAGRRHGRPARRRGLRRLHQHRRVLGGLPAGDPARRDLPAQQGPAQRAPGRRL</sequence>
<feature type="compositionally biased region" description="Low complexity" evidence="1">
    <location>
        <begin position="36"/>
        <end position="48"/>
    </location>
</feature>
<feature type="region of interest" description="Disordered" evidence="1">
    <location>
        <begin position="24"/>
        <end position="154"/>
    </location>
</feature>
<dbReference type="EC" id="1.3.5.1" evidence="2"/>
<feature type="region of interest" description="Disordered" evidence="1">
    <location>
        <begin position="174"/>
        <end position="247"/>
    </location>
</feature>
<evidence type="ECO:0000313" key="2">
    <source>
        <dbReference type="EMBL" id="CAA9341781.1"/>
    </source>
</evidence>
<dbReference type="EMBL" id="CADCUI010000020">
    <property type="protein sequence ID" value="CAA9341781.1"/>
    <property type="molecule type" value="Genomic_DNA"/>
</dbReference>
<feature type="compositionally biased region" description="Basic residues" evidence="1">
    <location>
        <begin position="196"/>
        <end position="218"/>
    </location>
</feature>
<dbReference type="AlphaFoldDB" id="A0A6J4LU03"/>
<feature type="non-terminal residue" evidence="2">
    <location>
        <position position="247"/>
    </location>
</feature>
<evidence type="ECO:0000256" key="1">
    <source>
        <dbReference type="SAM" id="MobiDB-lite"/>
    </source>
</evidence>
<keyword evidence="2" id="KW-0560">Oxidoreductase</keyword>
<protein>
    <submittedName>
        <fullName evidence="2">Succinate dehydrogenase iron-sulfur protein</fullName>
        <ecNumber evidence="2">1.3.5.1</ecNumber>
    </submittedName>
</protein>
<feature type="non-terminal residue" evidence="2">
    <location>
        <position position="1"/>
    </location>
</feature>
<gene>
    <name evidence="2" type="ORF">AVDCRST_MAG34-979</name>
</gene>
<dbReference type="GO" id="GO:0008177">
    <property type="term" value="F:succinate dehydrogenase (quinone) activity"/>
    <property type="evidence" value="ECO:0007669"/>
    <property type="project" value="UniProtKB-EC"/>
</dbReference>
<organism evidence="2">
    <name type="scientific">uncultured Nocardioidaceae bacterium</name>
    <dbReference type="NCBI Taxonomy" id="253824"/>
    <lineage>
        <taxon>Bacteria</taxon>
        <taxon>Bacillati</taxon>
        <taxon>Actinomycetota</taxon>
        <taxon>Actinomycetes</taxon>
        <taxon>Propionibacteriales</taxon>
        <taxon>Nocardioidaceae</taxon>
        <taxon>environmental samples</taxon>
    </lineage>
</organism>